<dbReference type="InterPro" id="IPR001128">
    <property type="entry name" value="Cyt_P450"/>
</dbReference>
<dbReference type="PRINTS" id="PR00463">
    <property type="entry name" value="EP450I"/>
</dbReference>
<evidence type="ECO:0000256" key="1">
    <source>
        <dbReference type="ARBA" id="ARBA00004167"/>
    </source>
</evidence>
<dbReference type="InterPro" id="IPR036396">
    <property type="entry name" value="Cyt_P450_sf"/>
</dbReference>
<dbReference type="SUPFAM" id="SSF48264">
    <property type="entry name" value="Cytochrome P450"/>
    <property type="match status" value="1"/>
</dbReference>
<comment type="subcellular location">
    <subcellularLocation>
        <location evidence="1">Membrane</location>
        <topology evidence="1">Single-pass membrane protein</topology>
    </subcellularLocation>
</comment>
<dbReference type="GO" id="GO:0016705">
    <property type="term" value="F:oxidoreductase activity, acting on paired donors, with incorporation or reduction of molecular oxygen"/>
    <property type="evidence" value="ECO:0007669"/>
    <property type="project" value="InterPro"/>
</dbReference>
<proteinExistence type="inferred from homology"/>
<evidence type="ECO:0000256" key="5">
    <source>
        <dbReference type="ARBA" id="ARBA00023002"/>
    </source>
</evidence>
<dbReference type="OrthoDB" id="1055148at2759"/>
<comment type="caution">
    <text evidence="7">The sequence shown here is derived from an EMBL/GenBank/DDBJ whole genome shotgun (WGS) entry which is preliminary data.</text>
</comment>
<keyword evidence="4" id="KW-1133">Transmembrane helix</keyword>
<dbReference type="InterPro" id="IPR002401">
    <property type="entry name" value="Cyt_P450_E_grp-I"/>
</dbReference>
<dbReference type="Proteomes" id="UP000283530">
    <property type="component" value="Unassembled WGS sequence"/>
</dbReference>
<organism evidence="7 8">
    <name type="scientific">Cinnamomum micranthum f. kanehirae</name>
    <dbReference type="NCBI Taxonomy" id="337451"/>
    <lineage>
        <taxon>Eukaryota</taxon>
        <taxon>Viridiplantae</taxon>
        <taxon>Streptophyta</taxon>
        <taxon>Embryophyta</taxon>
        <taxon>Tracheophyta</taxon>
        <taxon>Spermatophyta</taxon>
        <taxon>Magnoliopsida</taxon>
        <taxon>Magnoliidae</taxon>
        <taxon>Laurales</taxon>
        <taxon>Lauraceae</taxon>
        <taxon>Cinnamomum</taxon>
    </lineage>
</organism>
<dbReference type="InterPro" id="IPR050193">
    <property type="entry name" value="Cytochrome_P450_71"/>
</dbReference>
<keyword evidence="8" id="KW-1185">Reference proteome</keyword>
<protein>
    <submittedName>
        <fullName evidence="7">Cytochrome P450</fullName>
    </submittedName>
</protein>
<evidence type="ECO:0000313" key="8">
    <source>
        <dbReference type="Proteomes" id="UP000283530"/>
    </source>
</evidence>
<keyword evidence="5" id="KW-0560">Oxidoreductase</keyword>
<evidence type="ECO:0000256" key="6">
    <source>
        <dbReference type="ARBA" id="ARBA00023136"/>
    </source>
</evidence>
<keyword evidence="6" id="KW-0472">Membrane</keyword>
<dbReference type="GO" id="GO:0004497">
    <property type="term" value="F:monooxygenase activity"/>
    <property type="evidence" value="ECO:0007669"/>
    <property type="project" value="InterPro"/>
</dbReference>
<evidence type="ECO:0000256" key="3">
    <source>
        <dbReference type="ARBA" id="ARBA00022692"/>
    </source>
</evidence>
<comment type="similarity">
    <text evidence="2">Belongs to the cytochrome P450 family.</text>
</comment>
<dbReference type="STRING" id="337451.A0A443N461"/>
<dbReference type="GO" id="GO:0020037">
    <property type="term" value="F:heme binding"/>
    <property type="evidence" value="ECO:0007669"/>
    <property type="project" value="InterPro"/>
</dbReference>
<evidence type="ECO:0000256" key="2">
    <source>
        <dbReference type="ARBA" id="ARBA00010617"/>
    </source>
</evidence>
<dbReference type="Pfam" id="PF00067">
    <property type="entry name" value="p450"/>
    <property type="match status" value="1"/>
</dbReference>
<sequence>MNYLKSVIKETMRLHPPIPLLVPIEYTKSSKIYGYDIPAKTRVMLNAWAIGRDPRSWEDSNKFQPERFMDGGNKSHVDFRGHDFELIPFGAGKRIFPEIHFATSTIQCTLANLLHIFHWKMHDGMDIDMDEGHGVSLQKKTHLILVPTPWFP</sequence>
<keyword evidence="3" id="KW-0812">Transmembrane</keyword>
<accession>A0A443N461</accession>
<reference evidence="7 8" key="1">
    <citation type="journal article" date="2019" name="Nat. Plants">
        <title>Stout camphor tree genome fills gaps in understanding of flowering plant genome evolution.</title>
        <authorList>
            <person name="Chaw S.M."/>
            <person name="Liu Y.C."/>
            <person name="Wu Y.W."/>
            <person name="Wang H.Y."/>
            <person name="Lin C.I."/>
            <person name="Wu C.S."/>
            <person name="Ke H.M."/>
            <person name="Chang L.Y."/>
            <person name="Hsu C.Y."/>
            <person name="Yang H.T."/>
            <person name="Sudianto E."/>
            <person name="Hsu M.H."/>
            <person name="Wu K.P."/>
            <person name="Wang L.N."/>
            <person name="Leebens-Mack J.H."/>
            <person name="Tsai I.J."/>
        </authorList>
    </citation>
    <scope>NUCLEOTIDE SEQUENCE [LARGE SCALE GENOMIC DNA]</scope>
    <source>
        <strain evidence="8">cv. Chaw 1501</strain>
        <tissue evidence="7">Young leaves</tissue>
    </source>
</reference>
<evidence type="ECO:0000256" key="4">
    <source>
        <dbReference type="ARBA" id="ARBA00022989"/>
    </source>
</evidence>
<dbReference type="GO" id="GO:0016020">
    <property type="term" value="C:membrane"/>
    <property type="evidence" value="ECO:0007669"/>
    <property type="project" value="UniProtKB-SubCell"/>
</dbReference>
<dbReference type="PANTHER" id="PTHR47956:SF4">
    <property type="entry name" value="CYTOCHROME P450 71A21-RELATED"/>
    <property type="match status" value="1"/>
</dbReference>
<dbReference type="PANTHER" id="PTHR47956">
    <property type="entry name" value="CYTOCHROME P450 71B11-RELATED"/>
    <property type="match status" value="1"/>
</dbReference>
<name>A0A443N461_9MAGN</name>
<gene>
    <name evidence="7" type="ORF">CKAN_00157200</name>
</gene>
<dbReference type="Gene3D" id="1.10.630.10">
    <property type="entry name" value="Cytochrome P450"/>
    <property type="match status" value="1"/>
</dbReference>
<evidence type="ECO:0000313" key="7">
    <source>
        <dbReference type="EMBL" id="RWR73305.1"/>
    </source>
</evidence>
<dbReference type="AlphaFoldDB" id="A0A443N461"/>
<dbReference type="GO" id="GO:0005506">
    <property type="term" value="F:iron ion binding"/>
    <property type="evidence" value="ECO:0007669"/>
    <property type="project" value="InterPro"/>
</dbReference>
<dbReference type="EMBL" id="QPKB01000001">
    <property type="protein sequence ID" value="RWR73305.1"/>
    <property type="molecule type" value="Genomic_DNA"/>
</dbReference>